<evidence type="ECO:0000313" key="2">
    <source>
        <dbReference type="Proteomes" id="UP000276133"/>
    </source>
</evidence>
<reference evidence="1 2" key="1">
    <citation type="journal article" date="2018" name="Sci. Rep.">
        <title>Genomic signatures of local adaptation to the degree of environmental predictability in rotifers.</title>
        <authorList>
            <person name="Franch-Gras L."/>
            <person name="Hahn C."/>
            <person name="Garcia-Roger E.M."/>
            <person name="Carmona M.J."/>
            <person name="Serra M."/>
            <person name="Gomez A."/>
        </authorList>
    </citation>
    <scope>NUCLEOTIDE SEQUENCE [LARGE SCALE GENOMIC DNA]</scope>
    <source>
        <strain evidence="1">HYR1</strain>
    </source>
</reference>
<keyword evidence="2" id="KW-1185">Reference proteome</keyword>
<proteinExistence type="predicted"/>
<accession>A0A3M7STG1</accession>
<evidence type="ECO:0000313" key="1">
    <source>
        <dbReference type="EMBL" id="RNA38999.1"/>
    </source>
</evidence>
<gene>
    <name evidence="1" type="ORF">BpHYR1_041677</name>
</gene>
<name>A0A3M7STG1_BRAPC</name>
<dbReference type="EMBL" id="REGN01000798">
    <property type="protein sequence ID" value="RNA38999.1"/>
    <property type="molecule type" value="Genomic_DNA"/>
</dbReference>
<protein>
    <submittedName>
        <fullName evidence="1">Uncharacterized protein</fullName>
    </submittedName>
</protein>
<sequence length="113" mass="13430">MYDLENRFVVKKSKIKNKFNFCFTIQVIAVNYCFAKIMKHEFSTEPSQAKNKRKKPGSYNKQAYLLETKVSLLYHKKIKLNTNLFYISADSKMPKDLRYLKIDFGPQFNNLNM</sequence>
<comment type="caution">
    <text evidence="1">The sequence shown here is derived from an EMBL/GenBank/DDBJ whole genome shotgun (WGS) entry which is preliminary data.</text>
</comment>
<organism evidence="1 2">
    <name type="scientific">Brachionus plicatilis</name>
    <name type="common">Marine rotifer</name>
    <name type="synonym">Brachionus muelleri</name>
    <dbReference type="NCBI Taxonomy" id="10195"/>
    <lineage>
        <taxon>Eukaryota</taxon>
        <taxon>Metazoa</taxon>
        <taxon>Spiralia</taxon>
        <taxon>Gnathifera</taxon>
        <taxon>Rotifera</taxon>
        <taxon>Eurotatoria</taxon>
        <taxon>Monogononta</taxon>
        <taxon>Pseudotrocha</taxon>
        <taxon>Ploima</taxon>
        <taxon>Brachionidae</taxon>
        <taxon>Brachionus</taxon>
    </lineage>
</organism>
<dbReference type="AlphaFoldDB" id="A0A3M7STG1"/>
<dbReference type="Proteomes" id="UP000276133">
    <property type="component" value="Unassembled WGS sequence"/>
</dbReference>